<evidence type="ECO:0000313" key="2">
    <source>
        <dbReference type="EMBL" id="SPD86599.1"/>
    </source>
</evidence>
<sequence length="97" mass="10220">MNVSQKLLWNIYAGAVGALSAVVAQKAVRGAWKVATGDEPPDPNDPATPLSEALIWALAGGIGIGIAQLLTNRFAAQRWEKAMGTPAPSRSSISFRF</sequence>
<dbReference type="Proteomes" id="UP000238164">
    <property type="component" value="Chromosome 1"/>
</dbReference>
<dbReference type="EMBL" id="LT985188">
    <property type="protein sequence ID" value="SPD86599.1"/>
    <property type="molecule type" value="Genomic_DNA"/>
</dbReference>
<feature type="transmembrane region" description="Helical" evidence="1">
    <location>
        <begin position="7"/>
        <end position="24"/>
    </location>
</feature>
<dbReference type="KEGG" id="mgg:MPLG2_1563"/>
<dbReference type="RefSeq" id="WP_105185532.1">
    <property type="nucleotide sequence ID" value="NZ_BAAAGO010000007.1"/>
</dbReference>
<dbReference type="AlphaFoldDB" id="A0A2N9JGD0"/>
<proteinExistence type="predicted"/>
<dbReference type="InterPro" id="IPR025329">
    <property type="entry name" value="DUF4235"/>
</dbReference>
<name>A0A2N9JGD0_9ACTN</name>
<keyword evidence="1" id="KW-0812">Transmembrane</keyword>
<protein>
    <recommendedName>
        <fullName evidence="4">DUF4235 domain-containing protein</fullName>
    </recommendedName>
</protein>
<organism evidence="2 3">
    <name type="scientific">Micropruina glycogenica</name>
    <dbReference type="NCBI Taxonomy" id="75385"/>
    <lineage>
        <taxon>Bacteria</taxon>
        <taxon>Bacillati</taxon>
        <taxon>Actinomycetota</taxon>
        <taxon>Actinomycetes</taxon>
        <taxon>Propionibacteriales</taxon>
        <taxon>Nocardioidaceae</taxon>
        <taxon>Micropruina</taxon>
    </lineage>
</organism>
<keyword evidence="1" id="KW-1133">Transmembrane helix</keyword>
<reference evidence="2 3" key="1">
    <citation type="submission" date="2018-02" db="EMBL/GenBank/DDBJ databases">
        <authorList>
            <person name="Cohen D.B."/>
            <person name="Kent A.D."/>
        </authorList>
    </citation>
    <scope>NUCLEOTIDE SEQUENCE [LARGE SCALE GENOMIC DNA]</scope>
    <source>
        <strain evidence="2">1</strain>
    </source>
</reference>
<evidence type="ECO:0000256" key="1">
    <source>
        <dbReference type="SAM" id="Phobius"/>
    </source>
</evidence>
<evidence type="ECO:0000313" key="3">
    <source>
        <dbReference type="Proteomes" id="UP000238164"/>
    </source>
</evidence>
<keyword evidence="1" id="KW-0472">Membrane</keyword>
<gene>
    <name evidence="2" type="ORF">MPLG2_1563</name>
</gene>
<feature type="transmembrane region" description="Helical" evidence="1">
    <location>
        <begin position="53"/>
        <end position="71"/>
    </location>
</feature>
<accession>A0A2N9JGD0</accession>
<dbReference type="Pfam" id="PF14019">
    <property type="entry name" value="DUF4235"/>
    <property type="match status" value="1"/>
</dbReference>
<evidence type="ECO:0008006" key="4">
    <source>
        <dbReference type="Google" id="ProtNLM"/>
    </source>
</evidence>
<keyword evidence="3" id="KW-1185">Reference proteome</keyword>